<feature type="transmembrane region" description="Helical" evidence="10">
    <location>
        <begin position="323"/>
        <end position="343"/>
    </location>
</feature>
<name>A0A1U7PNW8_9BACI</name>
<keyword evidence="7 10" id="KW-0472">Membrane</keyword>
<keyword evidence="5 10" id="KW-0812">Transmembrane</keyword>
<protein>
    <submittedName>
        <fullName evidence="12">Transporter, NhaC family</fullName>
    </submittedName>
</protein>
<proteinExistence type="inferred from homology"/>
<dbReference type="GO" id="GO:0005886">
    <property type="term" value="C:plasma membrane"/>
    <property type="evidence" value="ECO:0007669"/>
    <property type="project" value="UniProtKB-SubCell"/>
</dbReference>
<dbReference type="PANTHER" id="PTHR33451">
    <property type="entry name" value="MALATE-2H(+)/NA(+)-LACTATE ANTIPORTER"/>
    <property type="match status" value="1"/>
</dbReference>
<feature type="transmembrane region" description="Helical" evidence="10">
    <location>
        <begin position="36"/>
        <end position="54"/>
    </location>
</feature>
<dbReference type="STRING" id="550447.SAMN05428946_2268"/>
<dbReference type="Proteomes" id="UP000187550">
    <property type="component" value="Unassembled WGS sequence"/>
</dbReference>
<feature type="region of interest" description="Disordered" evidence="9">
    <location>
        <begin position="471"/>
        <end position="494"/>
    </location>
</feature>
<evidence type="ECO:0000259" key="11">
    <source>
        <dbReference type="Pfam" id="PF03553"/>
    </source>
</evidence>
<feature type="transmembrane region" description="Helical" evidence="10">
    <location>
        <begin position="441"/>
        <end position="463"/>
    </location>
</feature>
<evidence type="ECO:0000256" key="1">
    <source>
        <dbReference type="ARBA" id="ARBA00004651"/>
    </source>
</evidence>
<feature type="transmembrane region" description="Helical" evidence="10">
    <location>
        <begin position="413"/>
        <end position="435"/>
    </location>
</feature>
<organism evidence="12 13">
    <name type="scientific">Edaphobacillus lindanitolerans</name>
    <dbReference type="NCBI Taxonomy" id="550447"/>
    <lineage>
        <taxon>Bacteria</taxon>
        <taxon>Bacillati</taxon>
        <taxon>Bacillota</taxon>
        <taxon>Bacilli</taxon>
        <taxon>Bacillales</taxon>
        <taxon>Bacillaceae</taxon>
        <taxon>Edaphobacillus</taxon>
    </lineage>
</organism>
<evidence type="ECO:0000256" key="8">
    <source>
        <dbReference type="ARBA" id="ARBA00038435"/>
    </source>
</evidence>
<dbReference type="OrthoDB" id="9762978at2"/>
<feature type="transmembrane region" description="Helical" evidence="10">
    <location>
        <begin position="136"/>
        <end position="162"/>
    </location>
</feature>
<dbReference type="InterPro" id="IPR052180">
    <property type="entry name" value="NhaC_Na-H+_Antiporter"/>
</dbReference>
<dbReference type="RefSeq" id="WP_084186661.1">
    <property type="nucleotide sequence ID" value="NZ_FTPL01000003.1"/>
</dbReference>
<dbReference type="EMBL" id="FTPL01000003">
    <property type="protein sequence ID" value="SIT88396.1"/>
    <property type="molecule type" value="Genomic_DNA"/>
</dbReference>
<feature type="domain" description="Na+/H+ antiporter NhaC-like C-terminal" evidence="11">
    <location>
        <begin position="159"/>
        <end position="463"/>
    </location>
</feature>
<evidence type="ECO:0000256" key="4">
    <source>
        <dbReference type="ARBA" id="ARBA00022475"/>
    </source>
</evidence>
<comment type="similarity">
    <text evidence="8">Belongs to the NhaC Na(+)/H(+) (TC 2.A.35) antiporter family.</text>
</comment>
<feature type="transmembrane region" description="Helical" evidence="10">
    <location>
        <begin position="191"/>
        <end position="213"/>
    </location>
</feature>
<dbReference type="InterPro" id="IPR018461">
    <property type="entry name" value="Na/H_Antiport_NhaC-like_C"/>
</dbReference>
<keyword evidence="4" id="KW-1003">Cell membrane</keyword>
<feature type="transmembrane region" description="Helical" evidence="10">
    <location>
        <begin position="363"/>
        <end position="392"/>
    </location>
</feature>
<evidence type="ECO:0000256" key="6">
    <source>
        <dbReference type="ARBA" id="ARBA00022989"/>
    </source>
</evidence>
<reference evidence="13" key="1">
    <citation type="submission" date="2017-01" db="EMBL/GenBank/DDBJ databases">
        <authorList>
            <person name="Varghese N."/>
            <person name="Submissions S."/>
        </authorList>
    </citation>
    <scope>NUCLEOTIDE SEQUENCE [LARGE SCALE GENOMIC DNA]</scope>
    <source>
        <strain evidence="13">MNA4</strain>
    </source>
</reference>
<dbReference type="AlphaFoldDB" id="A0A1U7PNW8"/>
<evidence type="ECO:0000256" key="2">
    <source>
        <dbReference type="ARBA" id="ARBA00022448"/>
    </source>
</evidence>
<dbReference type="PANTHER" id="PTHR33451:SF3">
    <property type="entry name" value="MALATE-2H(+)_NA(+)-LACTATE ANTIPORTER"/>
    <property type="match status" value="1"/>
</dbReference>
<feature type="transmembrane region" description="Helical" evidence="10">
    <location>
        <begin position="234"/>
        <end position="253"/>
    </location>
</feature>
<keyword evidence="2" id="KW-0813">Transport</keyword>
<keyword evidence="3" id="KW-0050">Antiport</keyword>
<keyword evidence="13" id="KW-1185">Reference proteome</keyword>
<evidence type="ECO:0000256" key="5">
    <source>
        <dbReference type="ARBA" id="ARBA00022692"/>
    </source>
</evidence>
<feature type="transmembrane region" description="Helical" evidence="10">
    <location>
        <begin position="12"/>
        <end position="30"/>
    </location>
</feature>
<dbReference type="GO" id="GO:0015297">
    <property type="term" value="F:antiporter activity"/>
    <property type="evidence" value="ECO:0007669"/>
    <property type="project" value="UniProtKB-KW"/>
</dbReference>
<feature type="transmembrane region" description="Helical" evidence="10">
    <location>
        <begin position="259"/>
        <end position="276"/>
    </location>
</feature>
<keyword evidence="6 10" id="KW-1133">Transmembrane helix</keyword>
<gene>
    <name evidence="12" type="ORF">SAMN05428946_2268</name>
</gene>
<dbReference type="InterPro" id="IPR004770">
    <property type="entry name" value="Na/H_antiport_NhaC"/>
</dbReference>
<dbReference type="Pfam" id="PF03553">
    <property type="entry name" value="Na_H_antiporter"/>
    <property type="match status" value="1"/>
</dbReference>
<comment type="subcellular location">
    <subcellularLocation>
        <location evidence="1">Cell membrane</location>
        <topology evidence="1">Multi-pass membrane protein</topology>
    </subcellularLocation>
</comment>
<dbReference type="NCBIfam" id="TIGR00931">
    <property type="entry name" value="antiport_nhaC"/>
    <property type="match status" value="1"/>
</dbReference>
<feature type="transmembrane region" description="Helical" evidence="10">
    <location>
        <begin position="109"/>
        <end position="129"/>
    </location>
</feature>
<evidence type="ECO:0000256" key="7">
    <source>
        <dbReference type="ARBA" id="ARBA00023136"/>
    </source>
</evidence>
<evidence type="ECO:0000313" key="12">
    <source>
        <dbReference type="EMBL" id="SIT88396.1"/>
    </source>
</evidence>
<evidence type="ECO:0000256" key="9">
    <source>
        <dbReference type="SAM" id="MobiDB-lite"/>
    </source>
</evidence>
<evidence type="ECO:0000256" key="3">
    <source>
        <dbReference type="ARBA" id="ARBA00022449"/>
    </source>
</evidence>
<feature type="transmembrane region" description="Helical" evidence="10">
    <location>
        <begin position="74"/>
        <end position="97"/>
    </location>
</feature>
<sequence>MKSIRKPNFFEAFSPIVVMLLLLAIGYGVFKFPPEPLLILASLYAGLIALRLGLKWDDMMDGIQDKIRQAMPSILILISIGILIGTWMISGTIPMLIYYGLNLINPDFLIVIAFIVSALISIVTGTSWGSVGTVGVALMGIATGLDANLAATAGAIVSGAYFGDKLSPLSDTTNLAPIAAGSELYEHIKHMLWTTVPAALIALVAYFIAGLQLSPGNVETPETMTAMLATLKEMFKFSWLLLLPPAIVLIGSIRKYPTLPVIIFSSIVAAIIGWLYQGFSATNIFASTVSGFTVEMVEKAGFDPEGVIFEVTRLVNQGGMQSMTGVVLIAFAAFIFAGIMTKSGSLEVIIEALMKIVKRTGDLILSTVLSCITMALVTGNSYLSIIVPGEIYKDTYKSKGLAAKNLSRTLEDSGTVIVPLIPWSSAGVFMAGTLGVSVFEYAPWAILCYTGFIFAIILGYTGIGISKIDGGKTPPPPNGGSRAADRPAVSAVNK</sequence>
<accession>A0A1U7PNW8</accession>
<evidence type="ECO:0000313" key="13">
    <source>
        <dbReference type="Proteomes" id="UP000187550"/>
    </source>
</evidence>
<evidence type="ECO:0000256" key="10">
    <source>
        <dbReference type="SAM" id="Phobius"/>
    </source>
</evidence>